<dbReference type="Pfam" id="PF00115">
    <property type="entry name" value="COX1"/>
    <property type="match status" value="1"/>
</dbReference>
<dbReference type="UniPathway" id="UPA00705"/>
<proteinExistence type="inferred from homology"/>
<dbReference type="AlphaFoldDB" id="A0A6A1QNM1"/>
<dbReference type="InterPro" id="IPR023616">
    <property type="entry name" value="Cyt_c_oxase-like_su1_dom"/>
</dbReference>
<feature type="domain" description="Cytochrome oxidase subunit I profile" evidence="11">
    <location>
        <begin position="18"/>
        <end position="175"/>
    </location>
</feature>
<dbReference type="GO" id="GO:0016020">
    <property type="term" value="C:membrane"/>
    <property type="evidence" value="ECO:0007669"/>
    <property type="project" value="InterPro"/>
</dbReference>
<dbReference type="GO" id="GO:0005739">
    <property type="term" value="C:mitochondrion"/>
    <property type="evidence" value="ECO:0007669"/>
    <property type="project" value="GOC"/>
</dbReference>
<dbReference type="EMBL" id="SGJD01000036">
    <property type="protein sequence ID" value="KAB0407449.1"/>
    <property type="molecule type" value="Genomic_DNA"/>
</dbReference>
<evidence type="ECO:0000256" key="8">
    <source>
        <dbReference type="ARBA" id="ARBA00023053"/>
    </source>
</evidence>
<evidence type="ECO:0000256" key="10">
    <source>
        <dbReference type="SAM" id="Phobius"/>
    </source>
</evidence>
<comment type="similarity">
    <text evidence="4">Belongs to the heme-copper respiratory oxidase family.</text>
</comment>
<keyword evidence="10" id="KW-1133">Transmembrane helix</keyword>
<evidence type="ECO:0000313" key="13">
    <source>
        <dbReference type="Proteomes" id="UP000437017"/>
    </source>
</evidence>
<dbReference type="PANTHER" id="PTHR10422">
    <property type="entry name" value="CYTOCHROME C OXIDASE SUBUNIT 1"/>
    <property type="match status" value="1"/>
</dbReference>
<feature type="domain" description="Cytochrome oxidase subunit I profile" evidence="11">
    <location>
        <begin position="208"/>
        <end position="253"/>
    </location>
</feature>
<evidence type="ECO:0000256" key="9">
    <source>
        <dbReference type="ARBA" id="ARBA00032715"/>
    </source>
</evidence>
<dbReference type="PANTHER" id="PTHR10422:SF18">
    <property type="entry name" value="CYTOCHROME C OXIDASE SUBUNIT 1"/>
    <property type="match status" value="1"/>
</dbReference>
<evidence type="ECO:0000259" key="11">
    <source>
        <dbReference type="PROSITE" id="PS50855"/>
    </source>
</evidence>
<dbReference type="InterPro" id="IPR000883">
    <property type="entry name" value="Cyt_C_Oxase_1"/>
</dbReference>
<evidence type="ECO:0000256" key="5">
    <source>
        <dbReference type="ARBA" id="ARBA00012949"/>
    </source>
</evidence>
<evidence type="ECO:0000256" key="7">
    <source>
        <dbReference type="ARBA" id="ARBA00023008"/>
    </source>
</evidence>
<feature type="transmembrane region" description="Helical" evidence="10">
    <location>
        <begin position="231"/>
        <end position="252"/>
    </location>
</feature>
<dbReference type="OrthoDB" id="9677320at2759"/>
<keyword evidence="8" id="KW-0915">Sodium</keyword>
<dbReference type="EC" id="7.1.1.9" evidence="5"/>
<dbReference type="GO" id="GO:0004129">
    <property type="term" value="F:cytochrome-c oxidase activity"/>
    <property type="evidence" value="ECO:0007669"/>
    <property type="project" value="UniProtKB-EC"/>
</dbReference>
<dbReference type="GO" id="GO:0006123">
    <property type="term" value="P:mitochondrial electron transport, cytochrome c to oxygen"/>
    <property type="evidence" value="ECO:0007669"/>
    <property type="project" value="TreeGrafter"/>
</dbReference>
<comment type="caution">
    <text evidence="12">The sequence shown here is derived from an EMBL/GenBank/DDBJ whole genome shotgun (WGS) entry which is preliminary data.</text>
</comment>
<evidence type="ECO:0000313" key="12">
    <source>
        <dbReference type="EMBL" id="KAB0407449.1"/>
    </source>
</evidence>
<keyword evidence="10" id="KW-0472">Membrane</keyword>
<comment type="pathway">
    <text evidence="3">Energy metabolism; oxidative phosphorylation.</text>
</comment>
<name>A0A6A1QNM1_BALPH</name>
<comment type="cofactor">
    <cofactor evidence="1">
        <name>Cu cation</name>
        <dbReference type="ChEBI" id="CHEBI:23378"/>
    </cofactor>
</comment>
<dbReference type="Proteomes" id="UP000437017">
    <property type="component" value="Unassembled WGS sequence"/>
</dbReference>
<accession>A0A6A1QNM1</accession>
<reference evidence="12 13" key="1">
    <citation type="journal article" date="2019" name="PLoS ONE">
        <title>Genomic analyses reveal an absence of contemporary introgressive admixture between fin whales and blue whales, despite known hybrids.</title>
        <authorList>
            <person name="Westbury M.V."/>
            <person name="Petersen B."/>
            <person name="Lorenzen E.D."/>
        </authorList>
    </citation>
    <scope>NUCLEOTIDE SEQUENCE [LARGE SCALE GENOMIC DNA]</scope>
    <source>
        <strain evidence="12">FinWhale-01</strain>
    </source>
</reference>
<evidence type="ECO:0000256" key="2">
    <source>
        <dbReference type="ARBA" id="ARBA00001971"/>
    </source>
</evidence>
<keyword evidence="13" id="KW-1185">Reference proteome</keyword>
<keyword evidence="10" id="KW-0812">Transmembrane</keyword>
<evidence type="ECO:0000256" key="6">
    <source>
        <dbReference type="ARBA" id="ARBA00015947"/>
    </source>
</evidence>
<evidence type="ECO:0000256" key="3">
    <source>
        <dbReference type="ARBA" id="ARBA00004673"/>
    </source>
</evidence>
<dbReference type="Gene3D" id="1.20.210.10">
    <property type="entry name" value="Cytochrome c oxidase-like, subunit I domain"/>
    <property type="match status" value="2"/>
</dbReference>
<feature type="transmembrane region" description="Helical" evidence="10">
    <location>
        <begin position="204"/>
        <end position="225"/>
    </location>
</feature>
<dbReference type="InterPro" id="IPR036927">
    <property type="entry name" value="Cyt_c_oxase-like_su1_sf"/>
</dbReference>
<dbReference type="PROSITE" id="PS50855">
    <property type="entry name" value="COX1"/>
    <property type="match status" value="2"/>
</dbReference>
<dbReference type="GO" id="GO:0015990">
    <property type="term" value="P:electron transport coupled proton transport"/>
    <property type="evidence" value="ECO:0007669"/>
    <property type="project" value="TreeGrafter"/>
</dbReference>
<evidence type="ECO:0000256" key="1">
    <source>
        <dbReference type="ARBA" id="ARBA00001935"/>
    </source>
</evidence>
<dbReference type="GO" id="GO:0020037">
    <property type="term" value="F:heme binding"/>
    <property type="evidence" value="ECO:0007669"/>
    <property type="project" value="InterPro"/>
</dbReference>
<gene>
    <name evidence="12" type="ORF">E2I00_007621</name>
</gene>
<evidence type="ECO:0000256" key="4">
    <source>
        <dbReference type="ARBA" id="ARBA00009578"/>
    </source>
</evidence>
<keyword evidence="7" id="KW-0186">Copper</keyword>
<organism evidence="12 13">
    <name type="scientific">Balaenoptera physalus</name>
    <name type="common">Fin whale</name>
    <name type="synonym">Balaena physalus</name>
    <dbReference type="NCBI Taxonomy" id="9770"/>
    <lineage>
        <taxon>Eukaryota</taxon>
        <taxon>Metazoa</taxon>
        <taxon>Chordata</taxon>
        <taxon>Craniata</taxon>
        <taxon>Vertebrata</taxon>
        <taxon>Euteleostomi</taxon>
        <taxon>Mammalia</taxon>
        <taxon>Eutheria</taxon>
        <taxon>Laurasiatheria</taxon>
        <taxon>Artiodactyla</taxon>
        <taxon>Whippomorpha</taxon>
        <taxon>Cetacea</taxon>
        <taxon>Mysticeti</taxon>
        <taxon>Balaenopteridae</taxon>
        <taxon>Balaenoptera</taxon>
    </lineage>
</organism>
<comment type="cofactor">
    <cofactor evidence="2">
        <name>heme</name>
        <dbReference type="ChEBI" id="CHEBI:30413"/>
    </cofactor>
</comment>
<dbReference type="SUPFAM" id="SSF81442">
    <property type="entry name" value="Cytochrome c oxidase subunit I-like"/>
    <property type="match status" value="1"/>
</dbReference>
<protein>
    <recommendedName>
        <fullName evidence="6">Cytochrome c oxidase subunit 1</fullName>
        <ecNumber evidence="5">7.1.1.9</ecNumber>
    </recommendedName>
    <alternativeName>
        <fullName evidence="9">Cytochrome c oxidase polypeptide I</fullName>
    </alternativeName>
</protein>
<sequence>MTKTCTPVNPLSNLTIRIVGTGLSLLIRAELGQPGTLLGDDQIYNVLVTAQAHTHYNWRIWKLTSALNNWGTRYSFPPYKHHKFLIAPSFVPITTSIVNTGNLAHAGASVDLTIFSLHLAGVSSILGAINFITTIINIKPPAITQYQTTLFEEETHIHLNPTWVWDNFTHCNLLLGKKRTFWIYRYGMSYGINRVLRFYRVSSPYIHISGLTGIVLANLSLDIVLHDIYYVVAHFHYVLSMGAVFTIIGGFVH</sequence>